<organism evidence="1">
    <name type="scientific">viral metagenome</name>
    <dbReference type="NCBI Taxonomy" id="1070528"/>
    <lineage>
        <taxon>unclassified sequences</taxon>
        <taxon>metagenomes</taxon>
        <taxon>organismal metagenomes</taxon>
    </lineage>
</organism>
<dbReference type="InterPro" id="IPR029044">
    <property type="entry name" value="Nucleotide-diphossugar_trans"/>
</dbReference>
<dbReference type="SUPFAM" id="SSF53448">
    <property type="entry name" value="Nucleotide-diphospho-sugar transferases"/>
    <property type="match status" value="1"/>
</dbReference>
<proteinExistence type="predicted"/>
<keyword evidence="1" id="KW-0808">Transferase</keyword>
<name>A0A6M3J5S9_9ZZZZ</name>
<accession>A0A6M3J5S9</accession>
<sequence length="288" mass="34688">MKLLGLIVAWNTVDFIELAIKQALSVCDEVHVCIAPHSTALEKYDDGTYDIAKKYEKDVIWLDWYSRSNHATEKSKILNTMLHNSKIYEVDNWIWTCDADEFFDDSFLVNLKGFLMYGMENCGKLLVNERYYYINMQNYLYGEHFRFFRINDYNINSTSRFYPTQNWTYIGKHKKMESVVMSHYGMLTNPHSKLDFWKTEYYGKDQLVKTRWLNEIYRNYDLSNQEYWVNRNKELFGIRSPWFSDSFRPTEWGILFNDEIQHPKLIEESGLTRIKDFRIKYNFTSEDV</sequence>
<gene>
    <name evidence="1" type="ORF">MM415B00426_0016</name>
</gene>
<protein>
    <submittedName>
        <fullName evidence="1">Putative glycosyltransferase</fullName>
    </submittedName>
</protein>
<dbReference type="AlphaFoldDB" id="A0A6M3J5S9"/>
<evidence type="ECO:0000313" key="1">
    <source>
        <dbReference type="EMBL" id="QJA65210.1"/>
    </source>
</evidence>
<dbReference type="EMBL" id="MT141534">
    <property type="protein sequence ID" value="QJA65210.1"/>
    <property type="molecule type" value="Genomic_DNA"/>
</dbReference>
<dbReference type="GO" id="GO:0016740">
    <property type="term" value="F:transferase activity"/>
    <property type="evidence" value="ECO:0007669"/>
    <property type="project" value="UniProtKB-KW"/>
</dbReference>
<reference evidence="1" key="1">
    <citation type="submission" date="2020-03" db="EMBL/GenBank/DDBJ databases">
        <title>The deep terrestrial virosphere.</title>
        <authorList>
            <person name="Holmfeldt K."/>
            <person name="Nilsson E."/>
            <person name="Simone D."/>
            <person name="Lopez-Fernandez M."/>
            <person name="Wu X."/>
            <person name="de Brujin I."/>
            <person name="Lundin D."/>
            <person name="Andersson A."/>
            <person name="Bertilsson S."/>
            <person name="Dopson M."/>
        </authorList>
    </citation>
    <scope>NUCLEOTIDE SEQUENCE</scope>
    <source>
        <strain evidence="1">MM415B00426</strain>
    </source>
</reference>